<feature type="compositionally biased region" description="Polar residues" evidence="7">
    <location>
        <begin position="1"/>
        <end position="10"/>
    </location>
</feature>
<organism evidence="9 10">
    <name type="scientific">Sparassis crispa</name>
    <dbReference type="NCBI Taxonomy" id="139825"/>
    <lineage>
        <taxon>Eukaryota</taxon>
        <taxon>Fungi</taxon>
        <taxon>Dikarya</taxon>
        <taxon>Basidiomycota</taxon>
        <taxon>Agaricomycotina</taxon>
        <taxon>Agaricomycetes</taxon>
        <taxon>Polyporales</taxon>
        <taxon>Sparassidaceae</taxon>
        <taxon>Sparassis</taxon>
    </lineage>
</organism>
<dbReference type="GO" id="GO:0000938">
    <property type="term" value="C:GARP complex"/>
    <property type="evidence" value="ECO:0007669"/>
    <property type="project" value="InterPro"/>
</dbReference>
<comment type="similarity">
    <text evidence="2">Belongs to the VPS54 family.</text>
</comment>
<evidence type="ECO:0000256" key="6">
    <source>
        <dbReference type="ARBA" id="ARBA00023054"/>
    </source>
</evidence>
<dbReference type="AlphaFoldDB" id="A0A401GHT4"/>
<keyword evidence="3" id="KW-0813">Transport</keyword>
<dbReference type="InParanoid" id="A0A401GHT4"/>
<evidence type="ECO:0000256" key="2">
    <source>
        <dbReference type="ARBA" id="ARBA00009150"/>
    </source>
</evidence>
<dbReference type="InterPro" id="IPR039745">
    <property type="entry name" value="Vps54"/>
</dbReference>
<evidence type="ECO:0000256" key="1">
    <source>
        <dbReference type="ARBA" id="ARBA00004601"/>
    </source>
</evidence>
<comment type="caution">
    <text evidence="9">The sequence shown here is derived from an EMBL/GenBank/DDBJ whole genome shotgun (WGS) entry which is preliminary data.</text>
</comment>
<dbReference type="Proteomes" id="UP000287166">
    <property type="component" value="Unassembled WGS sequence"/>
</dbReference>
<dbReference type="GO" id="GO:0015031">
    <property type="term" value="P:protein transport"/>
    <property type="evidence" value="ECO:0007669"/>
    <property type="project" value="UniProtKB-KW"/>
</dbReference>
<dbReference type="Gene3D" id="6.10.250.860">
    <property type="match status" value="1"/>
</dbReference>
<evidence type="ECO:0000313" key="9">
    <source>
        <dbReference type="EMBL" id="GBE81764.1"/>
    </source>
</evidence>
<keyword evidence="4" id="KW-0653">Protein transport</keyword>
<dbReference type="OrthoDB" id="10259024at2759"/>
<gene>
    <name evidence="9" type="ORF">SCP_0401370</name>
</gene>
<dbReference type="PANTHER" id="PTHR12965:SF0">
    <property type="entry name" value="VACUOLAR PROTEIN SORTING-ASSOCIATED PROTEIN 54"/>
    <property type="match status" value="1"/>
</dbReference>
<dbReference type="PANTHER" id="PTHR12965">
    <property type="entry name" value="VACUOLAR PROTEIN SORTING 54"/>
    <property type="match status" value="1"/>
</dbReference>
<protein>
    <submittedName>
        <fullName evidence="9">Vps54-domain-containing protein</fullName>
    </submittedName>
</protein>
<feature type="compositionally biased region" description="Low complexity" evidence="7">
    <location>
        <begin position="739"/>
        <end position="753"/>
    </location>
</feature>
<keyword evidence="10" id="KW-1185">Reference proteome</keyword>
<evidence type="ECO:0000259" key="8">
    <source>
        <dbReference type="Pfam" id="PF07928"/>
    </source>
</evidence>
<evidence type="ECO:0000256" key="7">
    <source>
        <dbReference type="SAM" id="MobiDB-lite"/>
    </source>
</evidence>
<feature type="region of interest" description="Disordered" evidence="7">
    <location>
        <begin position="361"/>
        <end position="393"/>
    </location>
</feature>
<dbReference type="GO" id="GO:0006896">
    <property type="term" value="P:Golgi to vacuole transport"/>
    <property type="evidence" value="ECO:0007669"/>
    <property type="project" value="TreeGrafter"/>
</dbReference>
<dbReference type="STRING" id="139825.A0A401GHT4"/>
<comment type="subcellular location">
    <subcellularLocation>
        <location evidence="1">Golgi apparatus</location>
        <location evidence="1">trans-Golgi network</location>
    </subcellularLocation>
</comment>
<dbReference type="GeneID" id="38778681"/>
<evidence type="ECO:0000256" key="4">
    <source>
        <dbReference type="ARBA" id="ARBA00022927"/>
    </source>
</evidence>
<keyword evidence="6" id="KW-0175">Coiled coil</keyword>
<feature type="region of interest" description="Disordered" evidence="7">
    <location>
        <begin position="729"/>
        <end position="758"/>
    </location>
</feature>
<proteinExistence type="inferred from homology"/>
<evidence type="ECO:0000256" key="3">
    <source>
        <dbReference type="ARBA" id="ARBA00022448"/>
    </source>
</evidence>
<feature type="compositionally biased region" description="Low complexity" evidence="7">
    <location>
        <begin position="1084"/>
        <end position="1094"/>
    </location>
</feature>
<dbReference type="GO" id="GO:0042147">
    <property type="term" value="P:retrograde transport, endosome to Golgi"/>
    <property type="evidence" value="ECO:0007669"/>
    <property type="project" value="InterPro"/>
</dbReference>
<dbReference type="GO" id="GO:0019905">
    <property type="term" value="F:syntaxin binding"/>
    <property type="evidence" value="ECO:0007669"/>
    <property type="project" value="TreeGrafter"/>
</dbReference>
<dbReference type="Pfam" id="PF07928">
    <property type="entry name" value="Vps54"/>
    <property type="match status" value="1"/>
</dbReference>
<feature type="domain" description="Vacuolar protein sorting-associated protein 54 C-terminal" evidence="8">
    <location>
        <begin position="767"/>
        <end position="898"/>
    </location>
</feature>
<dbReference type="FunCoup" id="A0A401GHT4">
    <property type="interactions" value="257"/>
</dbReference>
<evidence type="ECO:0000313" key="10">
    <source>
        <dbReference type="Proteomes" id="UP000287166"/>
    </source>
</evidence>
<feature type="region of interest" description="Disordered" evidence="7">
    <location>
        <begin position="1042"/>
        <end position="1170"/>
    </location>
</feature>
<accession>A0A401GHT4</accession>
<dbReference type="InterPro" id="IPR012501">
    <property type="entry name" value="Vps54_C"/>
</dbReference>
<reference evidence="9 10" key="1">
    <citation type="journal article" date="2018" name="Sci. Rep.">
        <title>Genome sequence of the cauliflower mushroom Sparassis crispa (Hanabiratake) and its association with beneficial usage.</title>
        <authorList>
            <person name="Kiyama R."/>
            <person name="Furutani Y."/>
            <person name="Kawaguchi K."/>
            <person name="Nakanishi T."/>
        </authorList>
    </citation>
    <scope>NUCLEOTIDE SEQUENCE [LARGE SCALE GENOMIC DNA]</scope>
</reference>
<feature type="region of interest" description="Disordered" evidence="7">
    <location>
        <begin position="1"/>
        <end position="22"/>
    </location>
</feature>
<dbReference type="RefSeq" id="XP_027612677.1">
    <property type="nucleotide sequence ID" value="XM_027756876.1"/>
</dbReference>
<sequence>MSDQASTPSRPASPVGDLPNFTTSRSYRFTWDAAHRKQGPGSVSETTEGRGDYFVANAAPDDLYENSSLGPFPPGTMPPDWSSAKYGFNAISTVLNNPHKRSAPPKAHSSLPAVPPADLPRVRRKDFDSYLHAIGTEWERFEKNAEQGREGVARIESAALELADYDFASTPRTARPSPGKMLPPLETVPSVFFDPNFNLGDPRTFNVVAEQHGGDDDASDPSSLSHSLPLLEKLSHYADTIEQHLIREISIRSTSFFAALSNLQDLQTESEQCLDRISKLRGLLKEVDEKGAKRGLEIVRRENKLRNMDAVKEGVRVVGGIVEMTGVAKSLVSAGQWGEALDVIDELDGLWNAGSRSEPLHDLPVPVLSPSTPRRDGRTSPLPTVLESPPETPAAVTPRKLAISVPIASLQAFASLPDHLRTLTMEITSSLTSEFVNILRLDLVERIDADIDSAERKNDPNMSLKDRLRPLLQNLVRTGGVNEAATSWKSAVLKEVRGTLRRRIPAFDLEDEESKTQPSLVDELRAMSHPTFVGLARIMYRSLLNCIEGLQGQGAVVVEVLQAIRSPKAMIDIPALQEALSDILSSAAELANSRASKVIALRSEQHTALDLPSFCSLFNESWDFVVKSEVICRRMIVGLRGTMVGQAKTFLQTFHQSQITHSAKLVEDEQWNAAEVAPSVQRIVDMLVDASIQDPLDFILNRPVPASPLPSSPLLSPALAVNGELIKHQPSSPLPSPASPATRMAAARATPRRVSSAPTKHLRIEDRSYFAVSATQEVLVLLADYLKIIVNLPMLTTETMSRVIELLKAFNSRTCQVVLGAGAMRSAGLKNITARHLALASQSLSIMISLIPYVRETFRRHLSQKQAVMLVEFDKLKRDFQEHQNEIHAKLIAIMGDRLSVHIKTLQEVKWDAPKGNGVNDYMETIVKDTVTLHKVLSRYLSTSVVEYVMTQVFAGINHRLSEEYTKIELPSQEAKDRLLADARFLHDKLAVLKNVGAPTAMLETVVSEKSIARKAAAPAPAPPPSTPAAHRFKGILNHRKASAPAPHVEKALPPPTPAAHEPEPAPGTPSSTIVSGDSRESDLPSLPSLTSTSAESQVANGAVDGESRTDVEDPPPPQTPPKAEMLYPSLASVLAPEKPLLESSVQNGDAVNGVDGAAPPELHPVQSDV</sequence>
<evidence type="ECO:0000256" key="5">
    <source>
        <dbReference type="ARBA" id="ARBA00023034"/>
    </source>
</evidence>
<name>A0A401GHT4_9APHY</name>
<keyword evidence="5" id="KW-0333">Golgi apparatus</keyword>
<dbReference type="EMBL" id="BFAD01000004">
    <property type="protein sequence ID" value="GBE81764.1"/>
    <property type="molecule type" value="Genomic_DNA"/>
</dbReference>
<dbReference type="GO" id="GO:0005829">
    <property type="term" value="C:cytosol"/>
    <property type="evidence" value="ECO:0007669"/>
    <property type="project" value="GOC"/>
</dbReference>